<dbReference type="Proteomes" id="UP000316196">
    <property type="component" value="Unassembled WGS sequence"/>
</dbReference>
<dbReference type="OrthoDB" id="9799036at2"/>
<keyword evidence="2" id="KW-1185">Reference proteome</keyword>
<reference evidence="1 2" key="1">
    <citation type="submission" date="2019-06" db="EMBL/GenBank/DDBJ databases">
        <title>Sequencing the genomes of 1000 actinobacteria strains.</title>
        <authorList>
            <person name="Klenk H.-P."/>
        </authorList>
    </citation>
    <scope>NUCLEOTIDE SEQUENCE [LARGE SCALE GENOMIC DNA]</scope>
    <source>
        <strain evidence="1 2">DSM 8251</strain>
    </source>
</reference>
<dbReference type="Pfam" id="PF13279">
    <property type="entry name" value="4HBT_2"/>
    <property type="match status" value="2"/>
</dbReference>
<dbReference type="PANTHER" id="PTHR31793">
    <property type="entry name" value="4-HYDROXYBENZOYL-COA THIOESTERASE FAMILY MEMBER"/>
    <property type="match status" value="1"/>
</dbReference>
<dbReference type="RefSeq" id="WP_142092747.1">
    <property type="nucleotide sequence ID" value="NZ_BAAAMD010000001.1"/>
</dbReference>
<evidence type="ECO:0000313" key="1">
    <source>
        <dbReference type="EMBL" id="TQL62972.1"/>
    </source>
</evidence>
<dbReference type="InterPro" id="IPR029069">
    <property type="entry name" value="HotDog_dom_sf"/>
</dbReference>
<comment type="caution">
    <text evidence="1">The sequence shown here is derived from an EMBL/GenBank/DDBJ whole genome shotgun (WGS) entry which is preliminary data.</text>
</comment>
<evidence type="ECO:0000313" key="2">
    <source>
        <dbReference type="Proteomes" id="UP000316196"/>
    </source>
</evidence>
<accession>A0A542ZRL1</accession>
<dbReference type="SUPFAM" id="SSF54637">
    <property type="entry name" value="Thioesterase/thiol ester dehydrase-isomerase"/>
    <property type="match status" value="2"/>
</dbReference>
<proteinExistence type="predicted"/>
<dbReference type="Gene3D" id="3.10.129.10">
    <property type="entry name" value="Hotdog Thioesterase"/>
    <property type="match status" value="2"/>
</dbReference>
<dbReference type="GO" id="GO:0047617">
    <property type="term" value="F:fatty acyl-CoA hydrolase activity"/>
    <property type="evidence" value="ECO:0007669"/>
    <property type="project" value="TreeGrafter"/>
</dbReference>
<sequence>MATAAFTHHAQIRWGDIDQLGHMNNVVFIDLLQQARALWWQSTPAATDLLGPTDGPDGPVGTVVAELQVEWKRPIFLGQQVEVRLGTTQVGAARFTIWYEIIADKEVACLARSLMAVVALRTGRILRIPAGVGDYLRSVSGEPDALRPLARADGPEPDDPERMHRFEVESRWSDVDAYGHINNAQYFELFQEARIGFIDEVDALRDMVVVVARSDLRYREQAPFRSEPYTICSAVTRVGSSSFDMRAILLRDKDDQASVLAEQWVTLVRIDAEGRPKPLSVDESAALMGA</sequence>
<dbReference type="EMBL" id="VFOR01000001">
    <property type="protein sequence ID" value="TQL62972.1"/>
    <property type="molecule type" value="Genomic_DNA"/>
</dbReference>
<dbReference type="AlphaFoldDB" id="A0A542ZRL1"/>
<organism evidence="1 2">
    <name type="scientific">Propioniferax innocua</name>
    <dbReference type="NCBI Taxonomy" id="1753"/>
    <lineage>
        <taxon>Bacteria</taxon>
        <taxon>Bacillati</taxon>
        <taxon>Actinomycetota</taxon>
        <taxon>Actinomycetes</taxon>
        <taxon>Propionibacteriales</taxon>
        <taxon>Propionibacteriaceae</taxon>
        <taxon>Propioniferax</taxon>
    </lineage>
</organism>
<name>A0A542ZRL1_9ACTN</name>
<protein>
    <submittedName>
        <fullName evidence="1">Acyl-CoA thioester hydrolase</fullName>
    </submittedName>
</protein>
<dbReference type="InterPro" id="IPR050563">
    <property type="entry name" value="4-hydroxybenzoyl-CoA_TE"/>
</dbReference>
<keyword evidence="1" id="KW-0378">Hydrolase</keyword>
<gene>
    <name evidence="1" type="ORF">FB460_0766</name>
</gene>
<dbReference type="PANTHER" id="PTHR31793:SF24">
    <property type="entry name" value="LONG-CHAIN ACYL-COA THIOESTERASE FADM"/>
    <property type="match status" value="1"/>
</dbReference>
<dbReference type="CDD" id="cd00586">
    <property type="entry name" value="4HBT"/>
    <property type="match status" value="2"/>
</dbReference>